<keyword evidence="6" id="KW-1185">Reference proteome</keyword>
<dbReference type="GO" id="GO:0003677">
    <property type="term" value="F:DNA binding"/>
    <property type="evidence" value="ECO:0007669"/>
    <property type="project" value="UniProtKB-KW"/>
</dbReference>
<evidence type="ECO:0000259" key="4">
    <source>
        <dbReference type="PROSITE" id="PS50987"/>
    </source>
</evidence>
<dbReference type="InterPro" id="IPR036390">
    <property type="entry name" value="WH_DNA-bd_sf"/>
</dbReference>
<dbReference type="SUPFAM" id="SSF46785">
    <property type="entry name" value="Winged helix' DNA-binding domain"/>
    <property type="match status" value="1"/>
</dbReference>
<keyword evidence="3" id="KW-0804">Transcription</keyword>
<dbReference type="RefSeq" id="WP_341849710.1">
    <property type="nucleotide sequence ID" value="NZ_JAAOYO010000001.1"/>
</dbReference>
<evidence type="ECO:0000313" key="5">
    <source>
        <dbReference type="EMBL" id="NII39462.1"/>
    </source>
</evidence>
<dbReference type="InterPro" id="IPR036388">
    <property type="entry name" value="WH-like_DNA-bd_sf"/>
</dbReference>
<evidence type="ECO:0000313" key="6">
    <source>
        <dbReference type="Proteomes" id="UP001318300"/>
    </source>
</evidence>
<feature type="domain" description="HTH arsR-type" evidence="4">
    <location>
        <begin position="12"/>
        <end position="107"/>
    </location>
</feature>
<dbReference type="PANTHER" id="PTHR43132">
    <property type="entry name" value="ARSENICAL RESISTANCE OPERON REPRESSOR ARSR-RELATED"/>
    <property type="match status" value="1"/>
</dbReference>
<evidence type="ECO:0000256" key="2">
    <source>
        <dbReference type="ARBA" id="ARBA00023125"/>
    </source>
</evidence>
<dbReference type="NCBIfam" id="NF033788">
    <property type="entry name" value="HTH_metalloreg"/>
    <property type="match status" value="1"/>
</dbReference>
<dbReference type="PRINTS" id="PR00778">
    <property type="entry name" value="HTHARSR"/>
</dbReference>
<dbReference type="PANTHER" id="PTHR43132:SF8">
    <property type="entry name" value="HTH-TYPE TRANSCRIPTIONAL REGULATOR KMTR"/>
    <property type="match status" value="1"/>
</dbReference>
<accession>A0ABX0T339</accession>
<dbReference type="CDD" id="cd00090">
    <property type="entry name" value="HTH_ARSR"/>
    <property type="match status" value="1"/>
</dbReference>
<evidence type="ECO:0000256" key="1">
    <source>
        <dbReference type="ARBA" id="ARBA00023015"/>
    </source>
</evidence>
<keyword evidence="2 5" id="KW-0238">DNA-binding</keyword>
<dbReference type="InterPro" id="IPR011991">
    <property type="entry name" value="ArsR-like_HTH"/>
</dbReference>
<organism evidence="5 6">
    <name type="scientific">Curtobacterium salicis</name>
    <dbReference type="NCBI Taxonomy" id="1779862"/>
    <lineage>
        <taxon>Bacteria</taxon>
        <taxon>Bacillati</taxon>
        <taxon>Actinomycetota</taxon>
        <taxon>Actinomycetes</taxon>
        <taxon>Micrococcales</taxon>
        <taxon>Microbacteriaceae</taxon>
        <taxon>Curtobacterium</taxon>
    </lineage>
</organism>
<proteinExistence type="predicted"/>
<gene>
    <name evidence="5" type="ORF">E9228_000081</name>
</gene>
<dbReference type="InterPro" id="IPR001845">
    <property type="entry name" value="HTH_ArsR_DNA-bd_dom"/>
</dbReference>
<sequence>MHVDKQVCGLSPDSEYVELAVEVFAMLADATRVRIILALRNAEEMSVNHLADVVDKSPAAVSQHLAKLRLARMVQTRREGTTVFYRLTDEHASELVSDAVRQAEHVIGNAPHHHESRTTA</sequence>
<dbReference type="Pfam" id="PF01022">
    <property type="entry name" value="HTH_5"/>
    <property type="match status" value="1"/>
</dbReference>
<keyword evidence="1" id="KW-0805">Transcription regulation</keyword>
<name>A0ABX0T339_9MICO</name>
<dbReference type="InterPro" id="IPR051011">
    <property type="entry name" value="Metal_resp_trans_reg"/>
</dbReference>
<evidence type="ECO:0000256" key="3">
    <source>
        <dbReference type="ARBA" id="ARBA00023163"/>
    </source>
</evidence>
<dbReference type="PROSITE" id="PS50987">
    <property type="entry name" value="HTH_ARSR_2"/>
    <property type="match status" value="1"/>
</dbReference>
<dbReference type="EMBL" id="JAAOYO010000001">
    <property type="protein sequence ID" value="NII39462.1"/>
    <property type="molecule type" value="Genomic_DNA"/>
</dbReference>
<dbReference type="Proteomes" id="UP001318300">
    <property type="component" value="Unassembled WGS sequence"/>
</dbReference>
<protein>
    <submittedName>
        <fullName evidence="5">DNA-binding transcriptional ArsR family regulator</fullName>
    </submittedName>
</protein>
<comment type="caution">
    <text evidence="5">The sequence shown here is derived from an EMBL/GenBank/DDBJ whole genome shotgun (WGS) entry which is preliminary data.</text>
</comment>
<dbReference type="SMART" id="SM00418">
    <property type="entry name" value="HTH_ARSR"/>
    <property type="match status" value="1"/>
</dbReference>
<dbReference type="Gene3D" id="1.10.10.10">
    <property type="entry name" value="Winged helix-like DNA-binding domain superfamily/Winged helix DNA-binding domain"/>
    <property type="match status" value="1"/>
</dbReference>
<reference evidence="5 6" key="1">
    <citation type="submission" date="2020-03" db="EMBL/GenBank/DDBJ databases">
        <title>Above-ground endophytic microbial communities from plants in different locations in the United States.</title>
        <authorList>
            <person name="Frank C."/>
        </authorList>
    </citation>
    <scope>NUCLEOTIDE SEQUENCE [LARGE SCALE GENOMIC DNA]</scope>
    <source>
        <strain evidence="5 6">WW7</strain>
    </source>
</reference>